<feature type="compositionally biased region" description="Polar residues" evidence="1">
    <location>
        <begin position="34"/>
        <end position="43"/>
    </location>
</feature>
<dbReference type="EMBL" id="JAINDJ010000003">
    <property type="protein sequence ID" value="KAG9453541.1"/>
    <property type="molecule type" value="Genomic_DNA"/>
</dbReference>
<dbReference type="Proteomes" id="UP000825729">
    <property type="component" value="Unassembled WGS sequence"/>
</dbReference>
<feature type="compositionally biased region" description="Basic and acidic residues" evidence="1">
    <location>
        <begin position="132"/>
        <end position="143"/>
    </location>
</feature>
<organism evidence="2 3">
    <name type="scientific">Aristolochia fimbriata</name>
    <name type="common">White veined hardy Dutchman's pipe vine</name>
    <dbReference type="NCBI Taxonomy" id="158543"/>
    <lineage>
        <taxon>Eukaryota</taxon>
        <taxon>Viridiplantae</taxon>
        <taxon>Streptophyta</taxon>
        <taxon>Embryophyta</taxon>
        <taxon>Tracheophyta</taxon>
        <taxon>Spermatophyta</taxon>
        <taxon>Magnoliopsida</taxon>
        <taxon>Magnoliidae</taxon>
        <taxon>Piperales</taxon>
        <taxon>Aristolochiaceae</taxon>
        <taxon>Aristolochia</taxon>
    </lineage>
</organism>
<evidence type="ECO:0000313" key="2">
    <source>
        <dbReference type="EMBL" id="KAG9453541.1"/>
    </source>
</evidence>
<dbReference type="AlphaFoldDB" id="A0AAV7F115"/>
<feature type="compositionally biased region" description="Polar residues" evidence="1">
    <location>
        <begin position="276"/>
        <end position="287"/>
    </location>
</feature>
<evidence type="ECO:0000313" key="3">
    <source>
        <dbReference type="Proteomes" id="UP000825729"/>
    </source>
</evidence>
<proteinExistence type="predicted"/>
<protein>
    <submittedName>
        <fullName evidence="2">Uncharacterized protein</fullName>
    </submittedName>
</protein>
<name>A0AAV7F115_ARIFI</name>
<feature type="compositionally biased region" description="Polar residues" evidence="1">
    <location>
        <begin position="1"/>
        <end position="14"/>
    </location>
</feature>
<gene>
    <name evidence="2" type="ORF">H6P81_006445</name>
</gene>
<accession>A0AAV7F115</accession>
<sequence>MGTDNSPINQFKQTHFSRKRAWGAGAEEKYAKEQATQQETPLNEKQIVEDVLGSRSGYIKGQGQTQPAVPKRPRGASSSFSSIQNVIDQEDTVGDEKSQQAVVRLRLYQRPQNQPYPHRQWIRSQHSAYPHNEECRSLRERSLSKFSSHPRLQPGGPENTRHGKSQAAHWRHGSRNSFSSHRLQDILQPALGSTVAYSNEVVPSTLHQCFKYWENGEQKTVYVDESPFTEVEASFVDAKFYLTTRPTVKLSLWSNQAANVKSTPTQPTSSKQPTQVATLKQPSQATKSPMPKQVASPKQTTTQVVPPKQPAHNRQSAYGHKSAAAAPKPVQHGVPILRYIPQWQRKKGEAPLDVCHKIQPTPLPENVMLPLPKL</sequence>
<comment type="caution">
    <text evidence="2">The sequence shown here is derived from an EMBL/GenBank/DDBJ whole genome shotgun (WGS) entry which is preliminary data.</text>
</comment>
<feature type="region of interest" description="Disordered" evidence="1">
    <location>
        <begin position="132"/>
        <end position="175"/>
    </location>
</feature>
<evidence type="ECO:0000256" key="1">
    <source>
        <dbReference type="SAM" id="MobiDB-lite"/>
    </source>
</evidence>
<reference evidence="2 3" key="1">
    <citation type="submission" date="2021-07" db="EMBL/GenBank/DDBJ databases">
        <title>The Aristolochia fimbriata genome: insights into angiosperm evolution, floral development and chemical biosynthesis.</title>
        <authorList>
            <person name="Jiao Y."/>
        </authorList>
    </citation>
    <scope>NUCLEOTIDE SEQUENCE [LARGE SCALE GENOMIC DNA]</scope>
    <source>
        <strain evidence="2">IBCAS-2021</strain>
        <tissue evidence="2">Leaf</tissue>
    </source>
</reference>
<feature type="region of interest" description="Disordered" evidence="1">
    <location>
        <begin position="259"/>
        <end position="328"/>
    </location>
</feature>
<feature type="compositionally biased region" description="Low complexity" evidence="1">
    <location>
        <begin position="261"/>
        <end position="275"/>
    </location>
</feature>
<keyword evidence="3" id="KW-1185">Reference proteome</keyword>
<feature type="region of interest" description="Disordered" evidence="1">
    <location>
        <begin position="1"/>
        <end position="81"/>
    </location>
</feature>